<dbReference type="Gene3D" id="2.150.10.10">
    <property type="entry name" value="Serralysin-like metalloprotease, C-terminal"/>
    <property type="match status" value="4"/>
</dbReference>
<dbReference type="PANTHER" id="PTHR38340:SF1">
    <property type="entry name" value="S-LAYER PROTEIN"/>
    <property type="match status" value="1"/>
</dbReference>
<dbReference type="GO" id="GO:0005576">
    <property type="term" value="C:extracellular region"/>
    <property type="evidence" value="ECO:0007669"/>
    <property type="project" value="UniProtKB-SubCell"/>
</dbReference>
<accession>A0AA88EXH7</accession>
<evidence type="ECO:0000259" key="5">
    <source>
        <dbReference type="Pfam" id="PF06439"/>
    </source>
</evidence>
<evidence type="ECO:0000313" key="8">
    <source>
        <dbReference type="Proteomes" id="UP000473658"/>
    </source>
</evidence>
<dbReference type="InterPro" id="IPR029052">
    <property type="entry name" value="Metallo-depent_PP-like"/>
</dbReference>
<dbReference type="GO" id="GO:0005509">
    <property type="term" value="F:calcium ion binding"/>
    <property type="evidence" value="ECO:0007669"/>
    <property type="project" value="InterPro"/>
</dbReference>
<dbReference type="EMBL" id="QRFF01000006">
    <property type="protein sequence ID" value="KAA3499600.1"/>
    <property type="molecule type" value="Genomic_DNA"/>
</dbReference>
<evidence type="ECO:0000313" key="7">
    <source>
        <dbReference type="EMBL" id="KAA3499600.1"/>
    </source>
</evidence>
<dbReference type="Gene3D" id="2.60.120.560">
    <property type="entry name" value="Exo-inulinase, domain 1"/>
    <property type="match status" value="2"/>
</dbReference>
<evidence type="ECO:0000256" key="2">
    <source>
        <dbReference type="ARBA" id="ARBA00022525"/>
    </source>
</evidence>
<dbReference type="InterPro" id="IPR004843">
    <property type="entry name" value="Calcineurin-like_PHP"/>
</dbReference>
<dbReference type="Proteomes" id="UP000473658">
    <property type="component" value="Unassembled WGS sequence"/>
</dbReference>
<dbReference type="Pfam" id="PF00353">
    <property type="entry name" value="HemolysinCabind"/>
    <property type="match status" value="3"/>
</dbReference>
<evidence type="ECO:0000259" key="4">
    <source>
        <dbReference type="Pfam" id="PF00149"/>
    </source>
</evidence>
<dbReference type="PROSITE" id="PS00330">
    <property type="entry name" value="HEMOLYSIN_CALCIUM"/>
    <property type="match status" value="6"/>
</dbReference>
<dbReference type="InterPro" id="IPR011049">
    <property type="entry name" value="Serralysin-like_metalloprot_C"/>
</dbReference>
<dbReference type="PANTHER" id="PTHR38340">
    <property type="entry name" value="S-LAYER PROTEIN"/>
    <property type="match status" value="1"/>
</dbReference>
<dbReference type="Pfam" id="PF17963">
    <property type="entry name" value="Big_9"/>
    <property type="match status" value="2"/>
</dbReference>
<feature type="region of interest" description="Disordered" evidence="3">
    <location>
        <begin position="1868"/>
        <end position="1896"/>
    </location>
</feature>
<dbReference type="GO" id="GO:0016787">
    <property type="term" value="F:hydrolase activity"/>
    <property type="evidence" value="ECO:0007669"/>
    <property type="project" value="InterPro"/>
</dbReference>
<dbReference type="Gene3D" id="3.60.21.10">
    <property type="match status" value="1"/>
</dbReference>
<dbReference type="Gene3D" id="2.60.40.2810">
    <property type="match status" value="2"/>
</dbReference>
<dbReference type="InterPro" id="IPR018511">
    <property type="entry name" value="Hemolysin-typ_Ca-bd_CS"/>
</dbReference>
<feature type="domain" description="Cadherin-like" evidence="6">
    <location>
        <begin position="1491"/>
        <end position="1585"/>
    </location>
</feature>
<dbReference type="SUPFAM" id="SSF51120">
    <property type="entry name" value="beta-Roll"/>
    <property type="match status" value="4"/>
</dbReference>
<dbReference type="Pfam" id="PF00149">
    <property type="entry name" value="Metallophos"/>
    <property type="match status" value="1"/>
</dbReference>
<reference evidence="7 8" key="1">
    <citation type="submission" date="2018-08" db="EMBL/GenBank/DDBJ databases">
        <title>Crown Gall in kiwifruit.</title>
        <authorList>
            <person name="Visnovsky S.B."/>
            <person name="Pitman A.R."/>
        </authorList>
    </citation>
    <scope>NUCLEOTIDE SEQUENCE [LARGE SCALE GENOMIC DNA]</scope>
    <source>
        <strain evidence="7 8">SBV_302_78_2</strain>
    </source>
</reference>
<comment type="caution">
    <text evidence="7">The sequence shown here is derived from an EMBL/GenBank/DDBJ whole genome shotgun (WGS) entry which is preliminary data.</text>
</comment>
<proteinExistence type="predicted"/>
<comment type="subcellular location">
    <subcellularLocation>
        <location evidence="1">Secreted</location>
    </subcellularLocation>
</comment>
<dbReference type="PRINTS" id="PR00313">
    <property type="entry name" value="CABNDNGRPT"/>
</dbReference>
<feature type="domain" description="3-keto-alpha-glucoside-1,2-lyase/3-keto-2-hydroxy-glucal hydratase" evidence="5">
    <location>
        <begin position="1163"/>
        <end position="1294"/>
    </location>
</feature>
<dbReference type="InterPro" id="IPR041690">
    <property type="entry name" value="Cadherin_5"/>
</dbReference>
<keyword evidence="2" id="KW-0964">Secreted</keyword>
<dbReference type="Pfam" id="PF17892">
    <property type="entry name" value="Cadherin_5"/>
    <property type="match status" value="1"/>
</dbReference>
<dbReference type="InterPro" id="IPR010496">
    <property type="entry name" value="AL/BT2_dom"/>
</dbReference>
<protein>
    <submittedName>
        <fullName evidence="7">Tandem-95 repeat protein</fullName>
    </submittedName>
</protein>
<dbReference type="RefSeq" id="WP_149900846.1">
    <property type="nucleotide sequence ID" value="NZ_QRFF01000006.1"/>
</dbReference>
<feature type="domain" description="Calcineurin-like phosphoesterase" evidence="4">
    <location>
        <begin position="352"/>
        <end position="522"/>
    </location>
</feature>
<evidence type="ECO:0000259" key="6">
    <source>
        <dbReference type="Pfam" id="PF17892"/>
    </source>
</evidence>
<dbReference type="SUPFAM" id="SSF56300">
    <property type="entry name" value="Metallo-dependent phosphatases"/>
    <property type="match status" value="1"/>
</dbReference>
<evidence type="ECO:0000256" key="3">
    <source>
        <dbReference type="SAM" id="MobiDB-lite"/>
    </source>
</evidence>
<dbReference type="InterPro" id="IPR050557">
    <property type="entry name" value="RTX_toxin/Mannuronan_C5-epim"/>
</dbReference>
<dbReference type="Pfam" id="PF06439">
    <property type="entry name" value="3keto-disac_hyd"/>
    <property type="match status" value="1"/>
</dbReference>
<name>A0AA88EXH7_RHIRH</name>
<evidence type="ECO:0000256" key="1">
    <source>
        <dbReference type="ARBA" id="ARBA00004613"/>
    </source>
</evidence>
<feature type="region of interest" description="Disordered" evidence="3">
    <location>
        <begin position="427"/>
        <end position="449"/>
    </location>
</feature>
<dbReference type="NCBIfam" id="NF012211">
    <property type="entry name" value="tand_rpt_95"/>
    <property type="match status" value="2"/>
</dbReference>
<dbReference type="InterPro" id="IPR001343">
    <property type="entry name" value="Hemolysn_Ca-bd"/>
</dbReference>
<organism evidence="7 8">
    <name type="scientific">Rhizobium rhizogenes</name>
    <name type="common">Agrobacterium rhizogenes</name>
    <dbReference type="NCBI Taxonomy" id="359"/>
    <lineage>
        <taxon>Bacteria</taxon>
        <taxon>Pseudomonadati</taxon>
        <taxon>Pseudomonadota</taxon>
        <taxon>Alphaproteobacteria</taxon>
        <taxon>Hyphomicrobiales</taxon>
        <taxon>Rhizobiaceae</taxon>
        <taxon>Rhizobium/Agrobacterium group</taxon>
        <taxon>Rhizobium</taxon>
    </lineage>
</organism>
<sequence length="1984" mass="207860">MTTPQNSIANPIESSSDWLLAIPRLSREQGILISPNGIGLATSYSLVYDAYFPTGGFAANGAKWIPFLQTDPTNASDNDIFGKTVGMERYGLGTSGDFRGTARLDAWNRIGLTIEKDASGGVSMKKYINGDFISEQKIAASGAGRFAIDLAKGFLIFSDDNGQTSAGYLSNLLFLKGALTQDEMAVLGGVKAGGILPDTMREAVLASAPLEFRFTEGSTAPAIGEGAIGGKNVELSTTTAKDAGIPAVGELPAPVDPAAAAKTAAIKDMMVTPDAQNVTLDLSKHFSGENLTFTVQNSKNEILTAAVTDGNKLVLDFSALGHSDIRVTATDAAGTSVTDDFRVRVAGPNAYTIAVFPDTQDYTSNDGIKHVFGEMTQWLIDNRQNHKIVFMSHVGDVTQNNQSGEWDIAEAALRKLDGKLPYAILPGNHDQANGGSAADHSSNELDRRFSAEKQAATNPGVFGGAYDQEQAAGRNTYSTFTAPDGTKWLSISLEFGPRDDVIRWAGDVIEKYPDHRVMLATHSLTSYATRQDNLALPLYDEGAGYDYGMRTDQRGANDGEYVARILLSRYPNIVMTFSGHIFGDGAETDITYNQYGEPVFQFLVNYQNGVSREITGNGDQDKGDNGGNGAMRLITIDPDNNRITTETYFTAFDDYLDGYRTKPELDRDGLTGYYRGHQEVFENVYVGKGTARAMAEAGDDIVANATAGASSASVALSGAKSLLAGEVQSFVWTDKNGDIVAEGKEAVADLALGKHKLTLTATDVNGVKTRDTVDVLVRGDRTLLVENFNDGKADGWATDFGGADGNTGAFLLKGTVFSRPTASANLAAPEAALFDQSDAVSNKLVYTAAQSAGWSDYVLEATLTQLDNDAMGVYFYYKDANNYYRFAMDGETNRRQLVKVADGKAVLLAEVKEGTPYNMEIPLTVAVVGGAINIFLGDKNVFGGPLMDATAPLSGGTIGVYSSGQRASVFDDIVVTRAVTTAKAGIDQRAYDIDGDGKASVTLDASGSFGPEQLTGFVWTDLKGNVVATGKKADVALDAGVNKLLLKVTSANGSVSTDRIDVTIVDRTKILVAEDFSSAEAMARFKVVDEGELGGIGPDGKASEWLVSDGKLLQTSGLASRELTWTGATATDYWQRGWSPLGDGVNVLRLGTYALFNDPAALAWTDYAIEATIQTPDKDGLGFLFRYKDSKNYYKLELDADGILDRSPRNGAGSIFNLVRMKNGIEEILAQVPGKYEPGQAMKLRVEVVADKITAFLNDEALFAYPIGDRELDAGTFGLYSWGNAGLTFDNLTVVDLKFGLDAGNIVNGTDGHDLLEAKTADTTILGRDGNDTLLGSTGDDRLDGGNGDDALIGGAGRDALSGGAGDDKLWGDAGDDVISGGLGDDFIEGGRGNDLLIGGDGSDLYRYGRGDGSDTIFEAAPASRATDILYLHDIARNEAVLRKYGQSVEIELAGGEKLSLHNQLADGGIEMLRFADGTNLSREAIAKGLVNRRPVAVSETLAAIDEDAASFLIPFSALLANDKDADLDILTVTSVFRVVGGTAALEETGIRFTAAANFNGKASFSYKIADGRGGSNEAAAAFTIKPVNDAPVAASIAATTDEDIALKGNIVASDVDGDTLSYAIKTGASASKGAVAMDAATGEWAYTPNTNVNGTDSFTVVVSDGKGGSVESVVTLTIAPANDAPVAVADKIALAEKDKAAFDLVANDTDVEGDRLALVSIAVTAVAGLAITNQQAAAAFSTVDGKLVVDPSSAFAALEDGQLATVTLSYTVRDANGGEAKGTTTVTVDGYTEYNIVEGGNGDDMLIGTSRKDMLEGGDGDDTMVAGEGNDMVDAGAGNDRVLAGEGNDVVDGGAGNDALMGGSGNDVISGGAGNDTLNGGAGDDTLSGGTGNDTLTGGSGADTFVFAAGNGRDVVTDFQAGAEGKDVVQLSKDVFADHQTLIASGSFTNGENGAEIAFNDGSSITFANVKTEQFAIDDFRFA</sequence>
<gene>
    <name evidence="7" type="ORF">DXM27_20540</name>
</gene>